<protein>
    <submittedName>
        <fullName evidence="2">Uncharacterized protein</fullName>
    </submittedName>
</protein>
<sequence length="119" mass="14370">MEGSSGWYQHDLEREEKRRQQKEISRKIAALPPRQRFREERQIAKRAEEERIQKDKSGKGERARELDKLERKDNIQRARRLCENYGCTEGERLGQESQLLRLDSAWERGFDARREDVRK</sequence>
<keyword evidence="3" id="KW-1185">Reference proteome</keyword>
<organism evidence="2 3">
    <name type="scientific">Botrytis fragariae</name>
    <dbReference type="NCBI Taxonomy" id="1964551"/>
    <lineage>
        <taxon>Eukaryota</taxon>
        <taxon>Fungi</taxon>
        <taxon>Dikarya</taxon>
        <taxon>Ascomycota</taxon>
        <taxon>Pezizomycotina</taxon>
        <taxon>Leotiomycetes</taxon>
        <taxon>Helotiales</taxon>
        <taxon>Sclerotiniaceae</taxon>
        <taxon>Botrytis</taxon>
    </lineage>
</organism>
<name>A0A8H6ARE1_9HELO</name>
<accession>A0A8H6ARE1</accession>
<comment type="caution">
    <text evidence="2">The sequence shown here is derived from an EMBL/GenBank/DDBJ whole genome shotgun (WGS) entry which is preliminary data.</text>
</comment>
<dbReference type="RefSeq" id="XP_037191175.1">
    <property type="nucleotide sequence ID" value="XM_037335965.1"/>
</dbReference>
<evidence type="ECO:0000313" key="3">
    <source>
        <dbReference type="Proteomes" id="UP000531561"/>
    </source>
</evidence>
<dbReference type="EMBL" id="JABFCT010000010">
    <property type="protein sequence ID" value="KAF5872229.1"/>
    <property type="molecule type" value="Genomic_DNA"/>
</dbReference>
<dbReference type="OrthoDB" id="3560362at2759"/>
<evidence type="ECO:0000256" key="1">
    <source>
        <dbReference type="SAM" id="MobiDB-lite"/>
    </source>
</evidence>
<feature type="compositionally biased region" description="Basic and acidic residues" evidence="1">
    <location>
        <begin position="10"/>
        <end position="26"/>
    </location>
</feature>
<reference evidence="2 3" key="1">
    <citation type="journal article" date="2020" name="Phytopathology">
        <title>A high-quality genome resource of Botrytis fragariae, a new and rapidly spreading fungal pathogen causing strawberry gray mold in the U.S.A.</title>
        <authorList>
            <person name="Wu Y."/>
            <person name="Saski C.A."/>
            <person name="Schnabel G."/>
            <person name="Xiao S."/>
            <person name="Hu M."/>
        </authorList>
    </citation>
    <scope>NUCLEOTIDE SEQUENCE [LARGE SCALE GENOMIC DNA]</scope>
    <source>
        <strain evidence="2 3">BVB16</strain>
    </source>
</reference>
<gene>
    <name evidence="2" type="ORF">Bfra_005583</name>
</gene>
<evidence type="ECO:0000313" key="2">
    <source>
        <dbReference type="EMBL" id="KAF5872229.1"/>
    </source>
</evidence>
<dbReference type="Proteomes" id="UP000531561">
    <property type="component" value="Unassembled WGS sequence"/>
</dbReference>
<dbReference type="GeneID" id="59259657"/>
<feature type="compositionally biased region" description="Basic and acidic residues" evidence="1">
    <location>
        <begin position="36"/>
        <end position="68"/>
    </location>
</feature>
<proteinExistence type="predicted"/>
<feature type="region of interest" description="Disordered" evidence="1">
    <location>
        <begin position="1"/>
        <end position="68"/>
    </location>
</feature>
<dbReference type="AlphaFoldDB" id="A0A8H6ARE1"/>